<feature type="binding site" description="axial binding residue" evidence="11">
    <location>
        <position position="433"/>
    </location>
    <ligand>
        <name>heme</name>
        <dbReference type="ChEBI" id="CHEBI:30413"/>
    </ligand>
    <ligandPart>
        <name>Fe</name>
        <dbReference type="ChEBI" id="CHEBI:18248"/>
    </ligandPart>
</feature>
<evidence type="ECO:0000256" key="1">
    <source>
        <dbReference type="ARBA" id="ARBA00001971"/>
    </source>
</evidence>
<comment type="similarity">
    <text evidence="4 12">Belongs to the cytochrome P450 family.</text>
</comment>
<evidence type="ECO:0000256" key="11">
    <source>
        <dbReference type="PIRSR" id="PIRSR602403-1"/>
    </source>
</evidence>
<dbReference type="GO" id="GO:0020037">
    <property type="term" value="F:heme binding"/>
    <property type="evidence" value="ECO:0007669"/>
    <property type="project" value="InterPro"/>
</dbReference>
<evidence type="ECO:0000313" key="14">
    <source>
        <dbReference type="Proteomes" id="UP000274131"/>
    </source>
</evidence>
<evidence type="ECO:0000256" key="8">
    <source>
        <dbReference type="ARBA" id="ARBA00023004"/>
    </source>
</evidence>
<dbReference type="PROSITE" id="PS00086">
    <property type="entry name" value="CYTOCHROME_P450"/>
    <property type="match status" value="1"/>
</dbReference>
<evidence type="ECO:0000256" key="5">
    <source>
        <dbReference type="ARBA" id="ARBA00022617"/>
    </source>
</evidence>
<comment type="subcellular location">
    <subcellularLocation>
        <location evidence="3">Endoplasmic reticulum membrane</location>
    </subcellularLocation>
</comment>
<evidence type="ECO:0000313" key="13">
    <source>
        <dbReference type="EMBL" id="VDD85139.1"/>
    </source>
</evidence>
<dbReference type="GO" id="GO:0005789">
    <property type="term" value="C:endoplasmic reticulum membrane"/>
    <property type="evidence" value="ECO:0007669"/>
    <property type="project" value="UniProtKB-SubCell"/>
</dbReference>
<dbReference type="EMBL" id="UXUI01000256">
    <property type="protein sequence ID" value="VDD85139.1"/>
    <property type="molecule type" value="Genomic_DNA"/>
</dbReference>
<dbReference type="InterPro" id="IPR017972">
    <property type="entry name" value="Cyt_P450_CS"/>
</dbReference>
<sequence>MEYYCRKYAYKTDCGIVRFWMGPVPIVLLTRVPSIKAVLESPTLTTKPEEYKILARVTGDGLITDSGEKWRSRRKMISCFFHPTVLQSYETRFNSYSCVLTKKLDQFADKDEAFDLLPYLKHYTMDLSADIILGCQTNTQEGENLEYFEAVAHLVDEGLKGFHSPWLRIKAISRLLGHERRIEKSEAIARDFETKMVLARKKEYDSMKTRSVSEKTSSEEIDKKCFLDWYLSLQDEHNLSIEDIRGELGTLLFAGVKTKRVFQPSQIKPSMVEFLYDLTRRGPGKTVSAHNIISDVTGLFLFILGNKLECQNKIYEELISIQNNASSFQGEKERDVTSDDLRSLVYLDRCVKEALRYYPAILLFGRRITKDVRIGEYTIPAGVTAYISPFSVGRDPREWEEPDFYNPDNFSSENVAKRDPFAYVPFSAGIRNCLGMSSSVRKYFLKLYINEIFL</sequence>
<gene>
    <name evidence="13" type="ORF">EVEC_LOCUS282</name>
</gene>
<dbReference type="STRING" id="51028.A0A0N4UT67"/>
<dbReference type="Proteomes" id="UP000274131">
    <property type="component" value="Unassembled WGS sequence"/>
</dbReference>
<dbReference type="OrthoDB" id="1470350at2759"/>
<evidence type="ECO:0000313" key="15">
    <source>
        <dbReference type="WBParaSite" id="EVEC_0000041501-mRNA-1"/>
    </source>
</evidence>
<dbReference type="AlphaFoldDB" id="A0A0N4UT67"/>
<keyword evidence="9 12" id="KW-0503">Monooxygenase</keyword>
<evidence type="ECO:0000256" key="3">
    <source>
        <dbReference type="ARBA" id="ARBA00004586"/>
    </source>
</evidence>
<keyword evidence="7" id="KW-0256">Endoplasmic reticulum</keyword>
<dbReference type="GO" id="GO:0004497">
    <property type="term" value="F:monooxygenase activity"/>
    <property type="evidence" value="ECO:0007669"/>
    <property type="project" value="UniProtKB-KW"/>
</dbReference>
<accession>A0A0N4UT67</accession>
<dbReference type="GO" id="GO:0005506">
    <property type="term" value="F:iron ion binding"/>
    <property type="evidence" value="ECO:0007669"/>
    <property type="project" value="InterPro"/>
</dbReference>
<dbReference type="InterPro" id="IPR036396">
    <property type="entry name" value="Cyt_P450_sf"/>
</dbReference>
<dbReference type="GO" id="GO:0016705">
    <property type="term" value="F:oxidoreductase activity, acting on paired donors, with incorporation or reduction of molecular oxygen"/>
    <property type="evidence" value="ECO:0007669"/>
    <property type="project" value="InterPro"/>
</dbReference>
<dbReference type="PANTHER" id="PTHR24291:SF189">
    <property type="entry name" value="CYTOCHROME P450 4C3-RELATED"/>
    <property type="match status" value="1"/>
</dbReference>
<dbReference type="InterPro" id="IPR001128">
    <property type="entry name" value="Cyt_P450"/>
</dbReference>
<dbReference type="Gene3D" id="1.10.630.10">
    <property type="entry name" value="Cytochrome P450"/>
    <property type="match status" value="1"/>
</dbReference>
<evidence type="ECO:0000256" key="10">
    <source>
        <dbReference type="ARBA" id="ARBA00023136"/>
    </source>
</evidence>
<evidence type="ECO:0000256" key="6">
    <source>
        <dbReference type="ARBA" id="ARBA00022723"/>
    </source>
</evidence>
<keyword evidence="12" id="KW-0560">Oxidoreductase</keyword>
<dbReference type="Pfam" id="PF00067">
    <property type="entry name" value="p450"/>
    <property type="match status" value="2"/>
</dbReference>
<evidence type="ECO:0000256" key="7">
    <source>
        <dbReference type="ARBA" id="ARBA00022824"/>
    </source>
</evidence>
<keyword evidence="14" id="KW-1185">Reference proteome</keyword>
<organism evidence="15">
    <name type="scientific">Enterobius vermicularis</name>
    <name type="common">Human pinworm</name>
    <dbReference type="NCBI Taxonomy" id="51028"/>
    <lineage>
        <taxon>Eukaryota</taxon>
        <taxon>Metazoa</taxon>
        <taxon>Ecdysozoa</taxon>
        <taxon>Nematoda</taxon>
        <taxon>Chromadorea</taxon>
        <taxon>Rhabditida</taxon>
        <taxon>Spirurina</taxon>
        <taxon>Oxyuridomorpha</taxon>
        <taxon>Oxyuroidea</taxon>
        <taxon>Oxyuridae</taxon>
        <taxon>Enterobius</taxon>
    </lineage>
</organism>
<comment type="function">
    <text evidence="2">May be involved in the metabolism of insect hormones and in the breakdown of synthetic insecticides.</text>
</comment>
<reference evidence="13 14" key="2">
    <citation type="submission" date="2018-10" db="EMBL/GenBank/DDBJ databases">
        <authorList>
            <consortium name="Pathogen Informatics"/>
        </authorList>
    </citation>
    <scope>NUCLEOTIDE SEQUENCE [LARGE SCALE GENOMIC DNA]</scope>
</reference>
<keyword evidence="6 11" id="KW-0479">Metal-binding</keyword>
<reference evidence="15" key="1">
    <citation type="submission" date="2017-02" db="UniProtKB">
        <authorList>
            <consortium name="WormBaseParasite"/>
        </authorList>
    </citation>
    <scope>IDENTIFICATION</scope>
</reference>
<dbReference type="SUPFAM" id="SSF48264">
    <property type="entry name" value="Cytochrome P450"/>
    <property type="match status" value="1"/>
</dbReference>
<evidence type="ECO:0000256" key="2">
    <source>
        <dbReference type="ARBA" id="ARBA00003690"/>
    </source>
</evidence>
<protein>
    <submittedName>
        <fullName evidence="15">Cytochrome</fullName>
    </submittedName>
</protein>
<evidence type="ECO:0000256" key="4">
    <source>
        <dbReference type="ARBA" id="ARBA00010617"/>
    </source>
</evidence>
<dbReference type="PANTHER" id="PTHR24291">
    <property type="entry name" value="CYTOCHROME P450 FAMILY 4"/>
    <property type="match status" value="1"/>
</dbReference>
<comment type="cofactor">
    <cofactor evidence="1 11">
        <name>heme</name>
        <dbReference type="ChEBI" id="CHEBI:30413"/>
    </cofactor>
</comment>
<name>A0A0N4UT67_ENTVE</name>
<evidence type="ECO:0000256" key="9">
    <source>
        <dbReference type="ARBA" id="ARBA00023033"/>
    </source>
</evidence>
<evidence type="ECO:0000256" key="12">
    <source>
        <dbReference type="RuleBase" id="RU000461"/>
    </source>
</evidence>
<dbReference type="PRINTS" id="PR00465">
    <property type="entry name" value="EP450IV"/>
</dbReference>
<keyword evidence="10" id="KW-0472">Membrane</keyword>
<dbReference type="WBParaSite" id="EVEC_0000041501-mRNA-1">
    <property type="protein sequence ID" value="EVEC_0000041501-mRNA-1"/>
    <property type="gene ID" value="EVEC_0000041501"/>
</dbReference>
<dbReference type="InterPro" id="IPR002403">
    <property type="entry name" value="Cyt_P450_E_grp-IV"/>
</dbReference>
<keyword evidence="8 11" id="KW-0408">Iron</keyword>
<keyword evidence="5 11" id="KW-0349">Heme</keyword>
<dbReference type="InterPro" id="IPR050196">
    <property type="entry name" value="Cytochrome_P450_Monoox"/>
</dbReference>
<proteinExistence type="inferred from homology"/>